<dbReference type="NCBIfam" id="TIGR03141">
    <property type="entry name" value="cytochro_ccmD"/>
    <property type="match status" value="1"/>
</dbReference>
<protein>
    <recommendedName>
        <fullName evidence="4 12">Heme exporter protein D</fullName>
    </recommendedName>
</protein>
<evidence type="ECO:0000256" key="6">
    <source>
        <dbReference type="ARBA" id="ARBA00022475"/>
    </source>
</evidence>
<evidence type="ECO:0000256" key="4">
    <source>
        <dbReference type="ARBA" id="ARBA00016461"/>
    </source>
</evidence>
<dbReference type="GO" id="GO:1903607">
    <property type="term" value="P:cytochrome c biosynthetic process"/>
    <property type="evidence" value="ECO:0007669"/>
    <property type="project" value="TreeGrafter"/>
</dbReference>
<proteinExistence type="inferred from homology"/>
<dbReference type="Proteomes" id="UP001178354">
    <property type="component" value="Unassembled WGS sequence"/>
</dbReference>
<reference evidence="14" key="2">
    <citation type="submission" date="2023-08" db="EMBL/GenBank/DDBJ databases">
        <authorList>
            <person name="Luo J."/>
        </authorList>
    </citation>
    <scope>NUCLEOTIDE SEQUENCE</scope>
    <source>
        <strain evidence="14">DSM 25064</strain>
    </source>
</reference>
<comment type="function">
    <text evidence="1 12">Required for the export of heme to the periplasm for the biogenesis of c-type cytochromes.</text>
</comment>
<sequence>MIFRFDSLQDFLQMSGHGPYVWSAYAVSIAVMLWLVASPLRRRRQILADVQRQQRREALRQSEDAVDDNYVAENRS</sequence>
<evidence type="ECO:0000256" key="11">
    <source>
        <dbReference type="ARBA" id="ARBA00023136"/>
    </source>
</evidence>
<name>A0AAW8B1Y6_9GAMM</name>
<gene>
    <name evidence="14" type="primary">ccmD</name>
    <name evidence="14" type="ORF">Q8A57_02190</name>
</gene>
<keyword evidence="9 12" id="KW-0201">Cytochrome c-type biogenesis</keyword>
<evidence type="ECO:0000313" key="14">
    <source>
        <dbReference type="EMBL" id="MDP1519774.1"/>
    </source>
</evidence>
<accession>A0AAW8B1Y6</accession>
<evidence type="ECO:0000256" key="9">
    <source>
        <dbReference type="ARBA" id="ARBA00022748"/>
    </source>
</evidence>
<dbReference type="AlphaFoldDB" id="A0AAW8B1Y6"/>
<evidence type="ECO:0000256" key="12">
    <source>
        <dbReference type="RuleBase" id="RU363101"/>
    </source>
</evidence>
<keyword evidence="10 12" id="KW-1133">Transmembrane helix</keyword>
<comment type="caution">
    <text evidence="14">The sequence shown here is derived from an EMBL/GenBank/DDBJ whole genome shotgun (WGS) entry which is preliminary data.</text>
</comment>
<dbReference type="GO" id="GO:0005886">
    <property type="term" value="C:plasma membrane"/>
    <property type="evidence" value="ECO:0007669"/>
    <property type="project" value="UniProtKB-SubCell"/>
</dbReference>
<comment type="subcellular location">
    <subcellularLocation>
        <location evidence="2 12">Cell inner membrane</location>
        <topology evidence="2 12">Single-pass membrane protein</topology>
    </subcellularLocation>
</comment>
<reference evidence="14" key="1">
    <citation type="journal article" date="2010" name="Int. J. Syst. Evol. Microbiol.">
        <title>Porticoccus litoralis gen. nov., sp. nov., a gammaproteobacterium isolated from the Yellow Sea.</title>
        <authorList>
            <person name="Oh H.M."/>
            <person name="Kim H."/>
            <person name="Kim K.M."/>
            <person name="Min G.S."/>
            <person name="Cho J.C."/>
        </authorList>
    </citation>
    <scope>NUCLEOTIDE SEQUENCE</scope>
    <source>
        <strain evidence="14">DSM 25064</strain>
    </source>
</reference>
<dbReference type="PANTHER" id="PTHR37531">
    <property type="entry name" value="HEME EXPORTER PROTEIN D"/>
    <property type="match status" value="1"/>
</dbReference>
<comment type="similarity">
    <text evidence="3 12">Belongs to the CcmD/CycX/HelD family.</text>
</comment>
<keyword evidence="11 12" id="KW-0472">Membrane</keyword>
<keyword evidence="5 12" id="KW-0813">Transport</keyword>
<dbReference type="PANTHER" id="PTHR37531:SF1">
    <property type="entry name" value="HEME EXPORTER PROTEIN D"/>
    <property type="match status" value="1"/>
</dbReference>
<dbReference type="InterPro" id="IPR007078">
    <property type="entry name" value="Haem_export_protD_CcmD"/>
</dbReference>
<dbReference type="EMBL" id="JAUUUU010000001">
    <property type="protein sequence ID" value="MDP1519774.1"/>
    <property type="molecule type" value="Genomic_DNA"/>
</dbReference>
<keyword evidence="6 12" id="KW-1003">Cell membrane</keyword>
<evidence type="ECO:0000256" key="3">
    <source>
        <dbReference type="ARBA" id="ARBA00008741"/>
    </source>
</evidence>
<dbReference type="GO" id="GO:0017004">
    <property type="term" value="P:cytochrome complex assembly"/>
    <property type="evidence" value="ECO:0007669"/>
    <property type="project" value="UniProtKB-KW"/>
</dbReference>
<dbReference type="InterPro" id="IPR052075">
    <property type="entry name" value="Heme_exporter_D"/>
</dbReference>
<evidence type="ECO:0000256" key="13">
    <source>
        <dbReference type="SAM" id="MobiDB-lite"/>
    </source>
</evidence>
<evidence type="ECO:0000256" key="7">
    <source>
        <dbReference type="ARBA" id="ARBA00022519"/>
    </source>
</evidence>
<evidence type="ECO:0000256" key="1">
    <source>
        <dbReference type="ARBA" id="ARBA00002442"/>
    </source>
</evidence>
<dbReference type="Pfam" id="PF04995">
    <property type="entry name" value="CcmD"/>
    <property type="match status" value="1"/>
</dbReference>
<evidence type="ECO:0000256" key="2">
    <source>
        <dbReference type="ARBA" id="ARBA00004377"/>
    </source>
</evidence>
<feature type="region of interest" description="Disordered" evidence="13">
    <location>
        <begin position="57"/>
        <end position="76"/>
    </location>
</feature>
<feature type="transmembrane region" description="Helical" evidence="12">
    <location>
        <begin position="20"/>
        <end position="37"/>
    </location>
</feature>
<evidence type="ECO:0000313" key="15">
    <source>
        <dbReference type="Proteomes" id="UP001178354"/>
    </source>
</evidence>
<keyword evidence="7 12" id="KW-0997">Cell inner membrane</keyword>
<dbReference type="RefSeq" id="WP_305169286.1">
    <property type="nucleotide sequence ID" value="NZ_JAUUUU010000001.1"/>
</dbReference>
<dbReference type="GO" id="GO:0015886">
    <property type="term" value="P:heme transport"/>
    <property type="evidence" value="ECO:0007669"/>
    <property type="project" value="InterPro"/>
</dbReference>
<organism evidence="14 15">
    <name type="scientific">Porticoccus litoralis</name>
    <dbReference type="NCBI Taxonomy" id="434086"/>
    <lineage>
        <taxon>Bacteria</taxon>
        <taxon>Pseudomonadati</taxon>
        <taxon>Pseudomonadota</taxon>
        <taxon>Gammaproteobacteria</taxon>
        <taxon>Cellvibrionales</taxon>
        <taxon>Porticoccaceae</taxon>
        <taxon>Porticoccus</taxon>
    </lineage>
</organism>
<evidence type="ECO:0000256" key="5">
    <source>
        <dbReference type="ARBA" id="ARBA00022448"/>
    </source>
</evidence>
<evidence type="ECO:0000256" key="10">
    <source>
        <dbReference type="ARBA" id="ARBA00022989"/>
    </source>
</evidence>
<keyword evidence="8 12" id="KW-0812">Transmembrane</keyword>
<keyword evidence="15" id="KW-1185">Reference proteome</keyword>
<evidence type="ECO:0000256" key="8">
    <source>
        <dbReference type="ARBA" id="ARBA00022692"/>
    </source>
</evidence>